<reference evidence="5" key="1">
    <citation type="submission" date="2019-01" db="EMBL/GenBank/DDBJ databases">
        <title>Draft genomes of a novel of Sporanaerobacter strains.</title>
        <authorList>
            <person name="Ma S."/>
        </authorList>
    </citation>
    <scope>NUCLEOTIDE SEQUENCE [LARGE SCALE GENOMIC DNA]</scope>
    <source>
        <strain evidence="5">NJN-17</strain>
    </source>
</reference>
<dbReference type="InterPro" id="IPR036779">
    <property type="entry name" value="LysM_dom_sf"/>
</dbReference>
<sequence length="502" mass="58052">MGKKVRKEQRGNLIRTVPARKIPKMNFKISLTENERILLSILVFLIVFWGMLKFFVFPQRDKIFMLNSTKDEYTDILDRRNGIFRREDKTEKELITLKENKDDIYRKYFPSLDQAQILYMLNNMIENSEVKINDISFSPYSKEKIEGITFDYVDISIPYEGYYDGLMDILENIGISSKKLVITGLTIDKTDNDAVKGDIFLRAYSIEGNDDENKDFVYMEEPKNSYKEDPFKSDFNYEKIKNSEDLSDSLENAENFSEISGNSSYPYGSEEESGEQKANKKLLESFDDGEIYFMPSHVDIGGRISKSSNFKEGKYSLRLEYNILGSEKENRAFVDLTDENIKIDYPPDSVGMWVYSYGYSPVTVGIRFSTQDGEKIYTNISNGIGWTGWKYVEAKPPSDLKVYPLKIDRIYVELNENKNDYGVILIDELEANYPLNQGQSASEDKNTFIFYVVEKGDTLDKICDKTHSNRNRKNDILKYNEISGDQDLIPGKILVLPVQDGR</sequence>
<dbReference type="PROSITE" id="PS51782">
    <property type="entry name" value="LYSM"/>
    <property type="match status" value="1"/>
</dbReference>
<keyword evidence="2" id="KW-1133">Transmembrane helix</keyword>
<evidence type="ECO:0000313" key="5">
    <source>
        <dbReference type="Proteomes" id="UP000287969"/>
    </source>
</evidence>
<keyword evidence="5" id="KW-1185">Reference proteome</keyword>
<keyword evidence="2" id="KW-0812">Transmembrane</keyword>
<dbReference type="Proteomes" id="UP000287969">
    <property type="component" value="Chromosome"/>
</dbReference>
<dbReference type="Gene3D" id="2.60.120.430">
    <property type="entry name" value="Galactose-binding lectin"/>
    <property type="match status" value="1"/>
</dbReference>
<accession>A0A410QCN1</accession>
<evidence type="ECO:0000256" key="2">
    <source>
        <dbReference type="SAM" id="Phobius"/>
    </source>
</evidence>
<feature type="transmembrane region" description="Helical" evidence="2">
    <location>
        <begin position="37"/>
        <end position="57"/>
    </location>
</feature>
<evidence type="ECO:0000256" key="1">
    <source>
        <dbReference type="SAM" id="MobiDB-lite"/>
    </source>
</evidence>
<dbReference type="Pfam" id="PF01476">
    <property type="entry name" value="LysM"/>
    <property type="match status" value="1"/>
</dbReference>
<evidence type="ECO:0000259" key="3">
    <source>
        <dbReference type="PROSITE" id="PS51782"/>
    </source>
</evidence>
<dbReference type="OrthoDB" id="1704601at2"/>
<dbReference type="SMART" id="SM00257">
    <property type="entry name" value="LysM"/>
    <property type="match status" value="1"/>
</dbReference>
<gene>
    <name evidence="4" type="ORF">EQM13_09365</name>
</gene>
<organism evidence="4 5">
    <name type="scientific">Acidilutibacter cellobiosedens</name>
    <dbReference type="NCBI Taxonomy" id="2507161"/>
    <lineage>
        <taxon>Bacteria</taxon>
        <taxon>Bacillati</taxon>
        <taxon>Bacillota</taxon>
        <taxon>Tissierellia</taxon>
        <taxon>Tissierellales</taxon>
        <taxon>Acidilutibacteraceae</taxon>
        <taxon>Acidilutibacter</taxon>
    </lineage>
</organism>
<dbReference type="SUPFAM" id="SSF54106">
    <property type="entry name" value="LysM domain"/>
    <property type="match status" value="1"/>
</dbReference>
<proteinExistence type="predicted"/>
<keyword evidence="2" id="KW-0472">Membrane</keyword>
<name>A0A410QCN1_9FIRM</name>
<protein>
    <submittedName>
        <fullName evidence="4">LysM peptidoglycan-binding domain-containing protein</fullName>
    </submittedName>
</protein>
<dbReference type="KEGG" id="spoa:EQM13_09365"/>
<dbReference type="AlphaFoldDB" id="A0A410QCN1"/>
<feature type="region of interest" description="Disordered" evidence="1">
    <location>
        <begin position="251"/>
        <end position="278"/>
    </location>
</feature>
<feature type="domain" description="LysM" evidence="3">
    <location>
        <begin position="449"/>
        <end position="496"/>
    </location>
</feature>
<evidence type="ECO:0000313" key="4">
    <source>
        <dbReference type="EMBL" id="QAT61783.1"/>
    </source>
</evidence>
<dbReference type="EMBL" id="CP035282">
    <property type="protein sequence ID" value="QAT61783.1"/>
    <property type="molecule type" value="Genomic_DNA"/>
</dbReference>
<dbReference type="InterPro" id="IPR018392">
    <property type="entry name" value="LysM"/>
</dbReference>
<dbReference type="CDD" id="cd00118">
    <property type="entry name" value="LysM"/>
    <property type="match status" value="1"/>
</dbReference>
<dbReference type="Gene3D" id="3.10.350.10">
    <property type="entry name" value="LysM domain"/>
    <property type="match status" value="1"/>
</dbReference>